<feature type="domain" description="RNA polymerase sigma-70 region 2" evidence="5">
    <location>
        <begin position="30"/>
        <end position="87"/>
    </location>
</feature>
<dbReference type="CDD" id="cd06171">
    <property type="entry name" value="Sigma70_r4"/>
    <property type="match status" value="1"/>
</dbReference>
<dbReference type="SUPFAM" id="SSF88946">
    <property type="entry name" value="Sigma2 domain of RNA polymerase sigma factors"/>
    <property type="match status" value="1"/>
</dbReference>
<dbReference type="EMBL" id="JAVDTL010000008">
    <property type="protein sequence ID" value="MDR6769024.1"/>
    <property type="molecule type" value="Genomic_DNA"/>
</dbReference>
<keyword evidence="4" id="KW-0804">Transcription</keyword>
<proteinExistence type="inferred from homology"/>
<dbReference type="PANTHER" id="PTHR43133:SF51">
    <property type="entry name" value="RNA POLYMERASE SIGMA FACTOR"/>
    <property type="match status" value="1"/>
</dbReference>
<evidence type="ECO:0000256" key="4">
    <source>
        <dbReference type="ARBA" id="ARBA00023163"/>
    </source>
</evidence>
<dbReference type="InterPro" id="IPR036388">
    <property type="entry name" value="WH-like_DNA-bd_sf"/>
</dbReference>
<dbReference type="Gene3D" id="1.10.10.10">
    <property type="entry name" value="Winged helix-like DNA-binding domain superfamily/Winged helix DNA-binding domain"/>
    <property type="match status" value="1"/>
</dbReference>
<gene>
    <name evidence="7" type="ORF">J2W88_004332</name>
    <name evidence="8" type="ORF">J2W93_004269</name>
</gene>
<evidence type="ECO:0000313" key="9">
    <source>
        <dbReference type="Proteomes" id="UP001249076"/>
    </source>
</evidence>
<evidence type="ECO:0000256" key="1">
    <source>
        <dbReference type="ARBA" id="ARBA00010641"/>
    </source>
</evidence>
<dbReference type="InterPro" id="IPR039425">
    <property type="entry name" value="RNA_pol_sigma-70-like"/>
</dbReference>
<dbReference type="GO" id="GO:0016987">
    <property type="term" value="F:sigma factor activity"/>
    <property type="evidence" value="ECO:0007669"/>
    <property type="project" value="UniProtKB-KW"/>
</dbReference>
<keyword evidence="2" id="KW-0805">Transcription regulation</keyword>
<protein>
    <submittedName>
        <fullName evidence="7">RNA polymerase sigma factor (Sigma-70 family)</fullName>
    </submittedName>
</protein>
<dbReference type="Gene3D" id="1.10.1740.10">
    <property type="match status" value="1"/>
</dbReference>
<dbReference type="InterPro" id="IPR013249">
    <property type="entry name" value="RNA_pol_sigma70_r4_t2"/>
</dbReference>
<dbReference type="InterPro" id="IPR007627">
    <property type="entry name" value="RNA_pol_sigma70_r2"/>
</dbReference>
<dbReference type="EMBL" id="JAVDTS010000008">
    <property type="protein sequence ID" value="MDR6839401.1"/>
    <property type="molecule type" value="Genomic_DNA"/>
</dbReference>
<comment type="caution">
    <text evidence="7">The sequence shown here is derived from an EMBL/GenBank/DDBJ whole genome shotgun (WGS) entry which is preliminary data.</text>
</comment>
<dbReference type="Proteomes" id="UP001249076">
    <property type="component" value="Unassembled WGS sequence"/>
</dbReference>
<sequence>MTATSPPLTVAQLLPAARNGDADAMEQLLRLTRPDIRRYALRHCAATTATDDVVQEALIIVYRRVGALREVAAFGGWVVRIVQRLCMRPMLAWLKGEPLAQVEDHLAWSHRPDHELRHDLALAIDSLPPIYREALLLRDFEELTIEEMAQRLGVTREAAKSRLHRARALVREYLVPTDQRPTS</sequence>
<keyword evidence="3" id="KW-0731">Sigma factor</keyword>
<dbReference type="RefSeq" id="WP_209820482.1">
    <property type="nucleotide sequence ID" value="NZ_JAVDTL010000008.1"/>
</dbReference>
<dbReference type="InterPro" id="IPR014284">
    <property type="entry name" value="RNA_pol_sigma-70_dom"/>
</dbReference>
<dbReference type="Proteomes" id="UP001253458">
    <property type="component" value="Unassembled WGS sequence"/>
</dbReference>
<dbReference type="Pfam" id="PF08281">
    <property type="entry name" value="Sigma70_r4_2"/>
    <property type="match status" value="1"/>
</dbReference>
<dbReference type="GO" id="GO:0003677">
    <property type="term" value="F:DNA binding"/>
    <property type="evidence" value="ECO:0007669"/>
    <property type="project" value="InterPro"/>
</dbReference>
<dbReference type="PANTHER" id="PTHR43133">
    <property type="entry name" value="RNA POLYMERASE ECF-TYPE SIGMA FACTO"/>
    <property type="match status" value="1"/>
</dbReference>
<dbReference type="SUPFAM" id="SSF88659">
    <property type="entry name" value="Sigma3 and sigma4 domains of RNA polymerase sigma factors"/>
    <property type="match status" value="1"/>
</dbReference>
<evidence type="ECO:0000259" key="5">
    <source>
        <dbReference type="Pfam" id="PF04542"/>
    </source>
</evidence>
<dbReference type="GO" id="GO:0006352">
    <property type="term" value="P:DNA-templated transcription initiation"/>
    <property type="evidence" value="ECO:0007669"/>
    <property type="project" value="InterPro"/>
</dbReference>
<dbReference type="Pfam" id="PF04542">
    <property type="entry name" value="Sigma70_r2"/>
    <property type="match status" value="1"/>
</dbReference>
<dbReference type="InterPro" id="IPR013325">
    <property type="entry name" value="RNA_pol_sigma_r2"/>
</dbReference>
<evidence type="ECO:0000313" key="7">
    <source>
        <dbReference type="EMBL" id="MDR6769024.1"/>
    </source>
</evidence>
<keyword evidence="9" id="KW-1185">Reference proteome</keyword>
<evidence type="ECO:0000313" key="8">
    <source>
        <dbReference type="EMBL" id="MDR6839401.1"/>
    </source>
</evidence>
<organism evidence="7 10">
    <name type="scientific">Acidovorax delafieldii</name>
    <name type="common">Pseudomonas delafieldii</name>
    <dbReference type="NCBI Taxonomy" id="47920"/>
    <lineage>
        <taxon>Bacteria</taxon>
        <taxon>Pseudomonadati</taxon>
        <taxon>Pseudomonadota</taxon>
        <taxon>Betaproteobacteria</taxon>
        <taxon>Burkholderiales</taxon>
        <taxon>Comamonadaceae</taxon>
        <taxon>Acidovorax</taxon>
    </lineage>
</organism>
<reference evidence="7 9" key="1">
    <citation type="submission" date="2023-07" db="EMBL/GenBank/DDBJ databases">
        <title>Sorghum-associated microbial communities from plants grown in Nebraska, USA.</title>
        <authorList>
            <person name="Schachtman D."/>
        </authorList>
    </citation>
    <scope>NUCLEOTIDE SEQUENCE</scope>
    <source>
        <strain evidence="8 9">BE105</strain>
        <strain evidence="7">BE69</strain>
    </source>
</reference>
<name>A0AAJ2BVY1_ACIDE</name>
<comment type="similarity">
    <text evidence="1">Belongs to the sigma-70 factor family. ECF subfamily.</text>
</comment>
<evidence type="ECO:0000256" key="3">
    <source>
        <dbReference type="ARBA" id="ARBA00023082"/>
    </source>
</evidence>
<evidence type="ECO:0000313" key="10">
    <source>
        <dbReference type="Proteomes" id="UP001253458"/>
    </source>
</evidence>
<dbReference type="AlphaFoldDB" id="A0AAJ2BVY1"/>
<dbReference type="InterPro" id="IPR013324">
    <property type="entry name" value="RNA_pol_sigma_r3/r4-like"/>
</dbReference>
<evidence type="ECO:0000259" key="6">
    <source>
        <dbReference type="Pfam" id="PF08281"/>
    </source>
</evidence>
<feature type="domain" description="RNA polymerase sigma factor 70 region 4 type 2" evidence="6">
    <location>
        <begin position="119"/>
        <end position="168"/>
    </location>
</feature>
<dbReference type="NCBIfam" id="TIGR02937">
    <property type="entry name" value="sigma70-ECF"/>
    <property type="match status" value="1"/>
</dbReference>
<accession>A0AAJ2BVY1</accession>
<evidence type="ECO:0000256" key="2">
    <source>
        <dbReference type="ARBA" id="ARBA00023015"/>
    </source>
</evidence>